<feature type="compositionally biased region" description="Low complexity" evidence="3">
    <location>
        <begin position="417"/>
        <end position="440"/>
    </location>
</feature>
<dbReference type="Proteomes" id="UP001515480">
    <property type="component" value="Unassembled WGS sequence"/>
</dbReference>
<feature type="region of interest" description="Disordered" evidence="3">
    <location>
        <begin position="185"/>
        <end position="215"/>
    </location>
</feature>
<evidence type="ECO:0000256" key="1">
    <source>
        <dbReference type="ARBA" id="ARBA00022441"/>
    </source>
</evidence>
<dbReference type="PANTHER" id="PTHR46093">
    <property type="entry name" value="ACYL-COA-BINDING DOMAIN-CONTAINING PROTEIN 5"/>
    <property type="match status" value="1"/>
</dbReference>
<dbReference type="Pfam" id="PF24681">
    <property type="entry name" value="Kelch_KLHDC2_KLHL20_DRC7"/>
    <property type="match status" value="2"/>
</dbReference>
<gene>
    <name evidence="4" type="ORF">AB1Y20_021074</name>
</gene>
<proteinExistence type="predicted"/>
<name>A0AB34JKI7_PRYPA</name>
<evidence type="ECO:0000256" key="3">
    <source>
        <dbReference type="SAM" id="MobiDB-lite"/>
    </source>
</evidence>
<dbReference type="InterPro" id="IPR011043">
    <property type="entry name" value="Gal_Oxase/kelch_b-propeller"/>
</dbReference>
<feature type="compositionally biased region" description="Acidic residues" evidence="3">
    <location>
        <begin position="188"/>
        <end position="198"/>
    </location>
</feature>
<feature type="compositionally biased region" description="Basic and acidic residues" evidence="3">
    <location>
        <begin position="199"/>
        <end position="209"/>
    </location>
</feature>
<protein>
    <submittedName>
        <fullName evidence="4">Uncharacterized protein</fullName>
    </submittedName>
</protein>
<evidence type="ECO:0000313" key="5">
    <source>
        <dbReference type="Proteomes" id="UP001515480"/>
    </source>
</evidence>
<dbReference type="Gene3D" id="2.120.10.80">
    <property type="entry name" value="Kelch-type beta propeller"/>
    <property type="match status" value="2"/>
</dbReference>
<reference evidence="4 5" key="1">
    <citation type="journal article" date="2024" name="Science">
        <title>Giant polyketide synthase enzymes in the biosynthesis of giant marine polyether toxins.</title>
        <authorList>
            <person name="Fallon T.R."/>
            <person name="Shende V.V."/>
            <person name="Wierzbicki I.H."/>
            <person name="Pendleton A.L."/>
            <person name="Watervoot N.F."/>
            <person name="Auber R.P."/>
            <person name="Gonzalez D.J."/>
            <person name="Wisecaver J.H."/>
            <person name="Moore B.S."/>
        </authorList>
    </citation>
    <scope>NUCLEOTIDE SEQUENCE [LARGE SCALE GENOMIC DNA]</scope>
    <source>
        <strain evidence="4 5">12B1</strain>
    </source>
</reference>
<feature type="region of interest" description="Disordered" evidence="3">
    <location>
        <begin position="417"/>
        <end position="452"/>
    </location>
</feature>
<dbReference type="EMBL" id="JBGBPQ010000007">
    <property type="protein sequence ID" value="KAL1521410.1"/>
    <property type="molecule type" value="Genomic_DNA"/>
</dbReference>
<keyword evidence="2" id="KW-0677">Repeat</keyword>
<organism evidence="4 5">
    <name type="scientific">Prymnesium parvum</name>
    <name type="common">Toxic golden alga</name>
    <dbReference type="NCBI Taxonomy" id="97485"/>
    <lineage>
        <taxon>Eukaryota</taxon>
        <taxon>Haptista</taxon>
        <taxon>Haptophyta</taxon>
        <taxon>Prymnesiophyceae</taxon>
        <taxon>Prymnesiales</taxon>
        <taxon>Prymnesiaceae</taxon>
        <taxon>Prymnesium</taxon>
    </lineage>
</organism>
<evidence type="ECO:0000313" key="4">
    <source>
        <dbReference type="EMBL" id="KAL1521410.1"/>
    </source>
</evidence>
<accession>A0AB34JKI7</accession>
<dbReference type="InterPro" id="IPR015915">
    <property type="entry name" value="Kelch-typ_b-propeller"/>
</dbReference>
<sequence length="452" mass="47939">MGNEQSTQATNRVEAWSSQLQSALGTQEVVFENVEHATSPTKRETAGAATPSSLLLFGGHGELPEDNELWSLRSAPKAQWERVETGVAGGLVRTPCARSGHSAVWADGVGLVVFGGLSHEKGRYLSDAHLLRQDEGRYSWSPISASGVDLPCARDKHSAVVLQQRAEGELTSPCMLVFGGFGVMPKEEESEDDSGEEEGEHKGGEEPSDKGPSVEMGWFDDSYALDCESWRWSKVATSQSERPSPRAAHGCCSLPSDGGAQRMVVIGGRTTTGRSNDTWVLEYDGKGNGVWQQPQIAGNPPCRRSFHSCTAIVTDASHPVVCVFGGLDASANHLNDLHLLCVPLWEWVPIVHSATAPSPRGSALLCRKPSSSSGHSLLLFGGSAGWSDLGATDFFNDTYEVSLDGVLDAIDTALTAAEPTPAAGGTESSEGGASGETSSAKRAKREMEVDEA</sequence>
<keyword evidence="5" id="KW-1185">Reference proteome</keyword>
<comment type="caution">
    <text evidence="4">The sequence shown here is derived from an EMBL/GenBank/DDBJ whole genome shotgun (WGS) entry which is preliminary data.</text>
</comment>
<keyword evidence="1" id="KW-0880">Kelch repeat</keyword>
<dbReference type="PANTHER" id="PTHR46093:SF18">
    <property type="entry name" value="FIBRONECTIN TYPE-III DOMAIN-CONTAINING PROTEIN"/>
    <property type="match status" value="1"/>
</dbReference>
<dbReference type="AlphaFoldDB" id="A0AB34JKI7"/>
<evidence type="ECO:0000256" key="2">
    <source>
        <dbReference type="ARBA" id="ARBA00022737"/>
    </source>
</evidence>
<dbReference type="SUPFAM" id="SSF50965">
    <property type="entry name" value="Galactose oxidase, central domain"/>
    <property type="match status" value="1"/>
</dbReference>